<gene>
    <name evidence="2" type="ORF">GON04_24875</name>
</gene>
<evidence type="ECO:0000313" key="3">
    <source>
        <dbReference type="Proteomes" id="UP000469385"/>
    </source>
</evidence>
<dbReference type="Proteomes" id="UP000469385">
    <property type="component" value="Unassembled WGS sequence"/>
</dbReference>
<dbReference type="InterPro" id="IPR036663">
    <property type="entry name" value="Fumarylacetoacetase_C_sf"/>
</dbReference>
<dbReference type="InterPro" id="IPR011234">
    <property type="entry name" value="Fumarylacetoacetase-like_C"/>
</dbReference>
<dbReference type="PANTHER" id="PTHR43211">
    <property type="entry name" value="FUMARYLACETOACETATE HYDROLASE"/>
    <property type="match status" value="1"/>
</dbReference>
<dbReference type="PANTHER" id="PTHR43211:SF1">
    <property type="entry name" value="BLL6422 PROTEIN"/>
    <property type="match status" value="1"/>
</dbReference>
<dbReference type="EMBL" id="WSEL01000009">
    <property type="protein sequence ID" value="MVQ32714.1"/>
    <property type="molecule type" value="Genomic_DNA"/>
</dbReference>
<accession>A0A6N8J0E4</accession>
<feature type="domain" description="Fumarylacetoacetase-like C-terminal" evidence="1">
    <location>
        <begin position="83"/>
        <end position="307"/>
    </location>
</feature>
<protein>
    <submittedName>
        <fullName evidence="2">Fumarylacetoacetate hydrolase family protein</fullName>
    </submittedName>
</protein>
<name>A0A6N8J0E4_9BURK</name>
<keyword evidence="2" id="KW-0378">Hydrolase</keyword>
<evidence type="ECO:0000313" key="2">
    <source>
        <dbReference type="EMBL" id="MVQ32714.1"/>
    </source>
</evidence>
<proteinExistence type="predicted"/>
<dbReference type="RefSeq" id="WP_157400643.1">
    <property type="nucleotide sequence ID" value="NZ_WSEL01000009.1"/>
</dbReference>
<dbReference type="GO" id="GO:0016787">
    <property type="term" value="F:hydrolase activity"/>
    <property type="evidence" value="ECO:0007669"/>
    <property type="project" value="UniProtKB-KW"/>
</dbReference>
<dbReference type="AlphaFoldDB" id="A0A6N8J0E4"/>
<keyword evidence="3" id="KW-1185">Reference proteome</keyword>
<dbReference type="Gene3D" id="3.90.850.10">
    <property type="entry name" value="Fumarylacetoacetase-like, C-terminal domain"/>
    <property type="match status" value="1"/>
</dbReference>
<evidence type="ECO:0000259" key="1">
    <source>
        <dbReference type="Pfam" id="PF01557"/>
    </source>
</evidence>
<dbReference type="SUPFAM" id="SSF56529">
    <property type="entry name" value="FAH"/>
    <property type="match status" value="1"/>
</dbReference>
<comment type="caution">
    <text evidence="2">The sequence shown here is derived from an EMBL/GenBank/DDBJ whole genome shotgun (WGS) entry which is preliminary data.</text>
</comment>
<dbReference type="Pfam" id="PF01557">
    <property type="entry name" value="FAA_hydrolase"/>
    <property type="match status" value="1"/>
</dbReference>
<sequence length="310" mass="34004">MKLVTFDLPGGQRHIGALQPGEQQLVDFTASGSPAMRDMLALIDGGPAALQEARGLLAAAKVTLPLAGVTLQAPLPEPRQMRDFLCFEKHFRQARANSHLFGIPGERDPAKVEIPPVWYQEPIYYKCNRFSVVGTGADVIVPRYSKMIDYELEFAAITGKCGKNIAKDQARSHVFGYLIFNDVSARDQQRREMGGTLGPTKGKDFDTGNVLGPWLVTADEVADPYDLTMVARVNGEEWSRGNSGSMHHRFEDIIAHVSQDETLHPGEFLGSGTVGGGCGLELGRFLKHGDVVELEIQGLGMLRNRIVFQQ</sequence>
<organism evidence="2 3">
    <name type="scientific">Ramlibacter pinisoli</name>
    <dbReference type="NCBI Taxonomy" id="2682844"/>
    <lineage>
        <taxon>Bacteria</taxon>
        <taxon>Pseudomonadati</taxon>
        <taxon>Pseudomonadota</taxon>
        <taxon>Betaproteobacteria</taxon>
        <taxon>Burkholderiales</taxon>
        <taxon>Comamonadaceae</taxon>
        <taxon>Ramlibacter</taxon>
    </lineage>
</organism>
<reference evidence="2 3" key="1">
    <citation type="submission" date="2019-12" db="EMBL/GenBank/DDBJ databases">
        <authorList>
            <person name="Huq M.A."/>
        </authorList>
    </citation>
    <scope>NUCLEOTIDE SEQUENCE [LARGE SCALE GENOMIC DNA]</scope>
    <source>
        <strain evidence="2 3">MAH-25</strain>
    </source>
</reference>